<evidence type="ECO:0000313" key="13">
    <source>
        <dbReference type="EMBL" id="CEL93537.1"/>
    </source>
</evidence>
<feature type="compositionally biased region" description="Low complexity" evidence="11">
    <location>
        <begin position="235"/>
        <end position="246"/>
    </location>
</feature>
<dbReference type="Pfam" id="PF08773">
    <property type="entry name" value="CathepsinC_exc"/>
    <property type="match status" value="1"/>
</dbReference>
<evidence type="ECO:0000256" key="1">
    <source>
        <dbReference type="ARBA" id="ARBA00001923"/>
    </source>
</evidence>
<protein>
    <recommendedName>
        <fullName evidence="4">Dipeptidyl peptidase 1</fullName>
    </recommendedName>
    <alternativeName>
        <fullName evidence="7">Cathepsin C</fullName>
    </alternativeName>
    <alternativeName>
        <fullName evidence="6">Cathepsin J</fullName>
    </alternativeName>
    <alternativeName>
        <fullName evidence="9">Dipeptidyl peptidase I</fullName>
    </alternativeName>
    <alternativeName>
        <fullName evidence="8">Dipeptidyl transferase</fullName>
    </alternativeName>
</protein>
<evidence type="ECO:0000256" key="2">
    <source>
        <dbReference type="ARBA" id="ARBA00008455"/>
    </source>
</evidence>
<dbReference type="PROSITE" id="PS00139">
    <property type="entry name" value="THIOL_PROTEASE_CYS"/>
    <property type="match status" value="1"/>
</dbReference>
<dbReference type="Proteomes" id="UP000041254">
    <property type="component" value="Unassembled WGS sequence"/>
</dbReference>
<evidence type="ECO:0000256" key="9">
    <source>
        <dbReference type="ARBA" id="ARBA00032961"/>
    </source>
</evidence>
<keyword evidence="14" id="KW-1185">Reference proteome</keyword>
<dbReference type="InterPro" id="IPR013128">
    <property type="entry name" value="Peptidase_C1A"/>
</dbReference>
<comment type="subunit">
    <text evidence="3">Tetramer of heterotrimers consisting of exclusion domain, heavy- and light chains.</text>
</comment>
<dbReference type="OrthoDB" id="3789175at2759"/>
<dbReference type="InterPro" id="IPR036496">
    <property type="entry name" value="CathepsinC_exc_dom_sf"/>
</dbReference>
<evidence type="ECO:0000256" key="6">
    <source>
        <dbReference type="ARBA" id="ARBA00029762"/>
    </source>
</evidence>
<feature type="domain" description="Peptidase C1A papain C-terminal" evidence="12">
    <location>
        <begin position="436"/>
        <end position="718"/>
    </location>
</feature>
<dbReference type="Gene3D" id="3.90.70.10">
    <property type="entry name" value="Cysteine proteinases"/>
    <property type="match status" value="1"/>
</dbReference>
<evidence type="ECO:0000256" key="7">
    <source>
        <dbReference type="ARBA" id="ARBA00029779"/>
    </source>
</evidence>
<dbReference type="InterPro" id="IPR014882">
    <property type="entry name" value="CathepsinC_exc"/>
</dbReference>
<dbReference type="InterPro" id="IPR000169">
    <property type="entry name" value="Pept_cys_AS"/>
</dbReference>
<proteinExistence type="inferred from homology"/>
<dbReference type="GO" id="GO:0006508">
    <property type="term" value="P:proteolysis"/>
    <property type="evidence" value="ECO:0007669"/>
    <property type="project" value="InterPro"/>
</dbReference>
<evidence type="ECO:0000256" key="5">
    <source>
        <dbReference type="ARBA" id="ARBA00023145"/>
    </source>
</evidence>
<dbReference type="SUPFAM" id="SSF75001">
    <property type="entry name" value="Dipeptidyl peptidase I (cathepsin C), exclusion domain"/>
    <property type="match status" value="1"/>
</dbReference>
<dbReference type="PhylomeDB" id="A0A0G4EDR7"/>
<dbReference type="Pfam" id="PF00112">
    <property type="entry name" value="Peptidase_C1"/>
    <property type="match status" value="1"/>
</dbReference>
<dbReference type="PRINTS" id="PR00705">
    <property type="entry name" value="PAPAIN"/>
</dbReference>
<accession>A0A0G4EDR7</accession>
<keyword evidence="5" id="KW-0865">Zymogen</keyword>
<evidence type="ECO:0000313" key="14">
    <source>
        <dbReference type="Proteomes" id="UP000041254"/>
    </source>
</evidence>
<dbReference type="InterPro" id="IPR025660">
    <property type="entry name" value="Pept_his_AS"/>
</dbReference>
<dbReference type="VEuPathDB" id="CryptoDB:Vbra_11247"/>
<gene>
    <name evidence="13" type="ORF">Vbra_11247</name>
</gene>
<evidence type="ECO:0000256" key="10">
    <source>
        <dbReference type="ARBA" id="ARBA00045556"/>
    </source>
</evidence>
<feature type="region of interest" description="Disordered" evidence="11">
    <location>
        <begin position="229"/>
        <end position="249"/>
    </location>
</feature>
<dbReference type="InParanoid" id="A0A0G4EDR7"/>
<dbReference type="SMART" id="SM00645">
    <property type="entry name" value="Pept_C1"/>
    <property type="match status" value="1"/>
</dbReference>
<dbReference type="AlphaFoldDB" id="A0A0G4EDR7"/>
<organism evidence="13 14">
    <name type="scientific">Vitrella brassicaformis (strain CCMP3155)</name>
    <dbReference type="NCBI Taxonomy" id="1169540"/>
    <lineage>
        <taxon>Eukaryota</taxon>
        <taxon>Sar</taxon>
        <taxon>Alveolata</taxon>
        <taxon>Colpodellida</taxon>
        <taxon>Vitrellaceae</taxon>
        <taxon>Vitrella</taxon>
    </lineage>
</organism>
<comment type="similarity">
    <text evidence="2">Belongs to the peptidase C1 family.</text>
</comment>
<dbReference type="InterPro" id="IPR000668">
    <property type="entry name" value="Peptidase_C1A_C"/>
</dbReference>
<reference evidence="13 14" key="1">
    <citation type="submission" date="2014-11" db="EMBL/GenBank/DDBJ databases">
        <authorList>
            <person name="Zhu J."/>
            <person name="Qi W."/>
            <person name="Song R."/>
        </authorList>
    </citation>
    <scope>NUCLEOTIDE SEQUENCE [LARGE SCALE GENOMIC DNA]</scope>
</reference>
<dbReference type="STRING" id="1169540.A0A0G4EDR7"/>
<name>A0A0G4EDR7_VITBC</name>
<comment type="cofactor">
    <cofactor evidence="1">
        <name>chloride</name>
        <dbReference type="ChEBI" id="CHEBI:17996"/>
    </cofactor>
</comment>
<evidence type="ECO:0000259" key="12">
    <source>
        <dbReference type="SMART" id="SM00645"/>
    </source>
</evidence>
<dbReference type="SUPFAM" id="SSF54001">
    <property type="entry name" value="Cysteine proteinases"/>
    <property type="match status" value="1"/>
</dbReference>
<sequence length="735" mass="83290">MLGTWVFYIGHYHACGMTDHFCGYPIPDREDAHKHLTPPHITSNFKMERTVTVVFDGTHAIFSNGELGKWTMVYDEAFNIETQYIMWFAFFKYVTDVGLMGGRTEHSFCDHSLLGFWYTMTEKRNLTQHMSQHMHEHPSRRQHKLLQHAVSPLSRALIPSIFLDQTNSSIDADIGSGLDSEAFKNNFKARMEAQVTIQFPARLTDQERGCFWARSLVDGMDDTDIFSNVGGSWGEGQQKEAAGQGAEDQDTKEALKAADANFVKAAREMVAMSQDDRDRLMPQQKQSNGTSVAEFVDKLLKSVQDQNKTMSWTPTPHGYVEIHGKKHYTLEDFFKAIGIIPYQTSLDTVIDPDHMPIPPSIEGERGFDEGLLDHLPYKYGLALDDHLDEATMQQTFLDLPYWMGPVSPPPPYKNDSQTMTFMKVFFAPVPTDRPWHRKSFDWRNEQDVYERTGYWFKGGLVPEPHPQGGCGSCYAVATVQMLTARLWVKYLHNPEVVKRIYPSVEQAYQCGVYNQGCGGGYPFLVAKFGNEVGLRTRECEQQVRQELRRSFPHSKRPVQDLCNILGGQVSLEGSFNCEEPPHLDTLPDDCTWLLRVTEWTYVGRTGVLGSCDEMSIAHELWRGGPMVVSVEPGAEFGVYHGGILTSDYTPKVERVNRDLYHYEKVDHSILLVGWGEEHGHRYWIVANSWGPAWGENGYARVARGKNELSIEHLGIAADVQLYKGAGHGGFIVSML</sequence>
<dbReference type="PANTHER" id="PTHR12411">
    <property type="entry name" value="CYSTEINE PROTEASE FAMILY C1-RELATED"/>
    <property type="match status" value="1"/>
</dbReference>
<dbReference type="EMBL" id="CDMY01000176">
    <property type="protein sequence ID" value="CEL93537.1"/>
    <property type="molecule type" value="Genomic_DNA"/>
</dbReference>
<evidence type="ECO:0000256" key="11">
    <source>
        <dbReference type="SAM" id="MobiDB-lite"/>
    </source>
</evidence>
<evidence type="ECO:0000256" key="8">
    <source>
        <dbReference type="ARBA" id="ARBA00030778"/>
    </source>
</evidence>
<dbReference type="PROSITE" id="PS00639">
    <property type="entry name" value="THIOL_PROTEASE_HIS"/>
    <property type="match status" value="1"/>
</dbReference>
<dbReference type="GO" id="GO:0008234">
    <property type="term" value="F:cysteine-type peptidase activity"/>
    <property type="evidence" value="ECO:0007669"/>
    <property type="project" value="InterPro"/>
</dbReference>
<comment type="function">
    <text evidence="10">Thiol protease. Has dipeptidylpeptidase activity. Active against a broad range of dipeptide substrates composed of both polar and hydrophobic amino acids. Proline cannot occupy the P1 position and arginine cannot occupy the P2 position of the substrate. Can act as both an exopeptidase and endopeptidase. Activates serine proteases such as elastase, cathepsin G and granzymes A and B.</text>
</comment>
<dbReference type="Gene3D" id="2.40.128.80">
    <property type="entry name" value="Cathepsin C, exclusion domain"/>
    <property type="match status" value="1"/>
</dbReference>
<dbReference type="InterPro" id="IPR038765">
    <property type="entry name" value="Papain-like_cys_pep_sf"/>
</dbReference>
<evidence type="ECO:0000256" key="3">
    <source>
        <dbReference type="ARBA" id="ARBA00011610"/>
    </source>
</evidence>
<evidence type="ECO:0000256" key="4">
    <source>
        <dbReference type="ARBA" id="ARBA00014709"/>
    </source>
</evidence>